<dbReference type="EMBL" id="CAMXCT010006224">
    <property type="protein sequence ID" value="CAI4014223.1"/>
    <property type="molecule type" value="Genomic_DNA"/>
</dbReference>
<reference evidence="4 5" key="2">
    <citation type="submission" date="2024-05" db="EMBL/GenBank/DDBJ databases">
        <authorList>
            <person name="Chen Y."/>
            <person name="Shah S."/>
            <person name="Dougan E. K."/>
            <person name="Thang M."/>
            <person name="Chan C."/>
        </authorList>
    </citation>
    <scope>NUCLEOTIDE SEQUENCE [LARGE SCALE GENOMIC DNA]</scope>
</reference>
<keyword evidence="1" id="KW-0949">S-adenosyl-L-methionine</keyword>
<dbReference type="AlphaFoldDB" id="A0A9P1DSW8"/>
<evidence type="ECO:0000313" key="4">
    <source>
        <dbReference type="EMBL" id="CAL4801535.1"/>
    </source>
</evidence>
<dbReference type="EMBL" id="CAMXCT030006224">
    <property type="protein sequence ID" value="CAL4801535.1"/>
    <property type="molecule type" value="Genomic_DNA"/>
</dbReference>
<organism evidence="3">
    <name type="scientific">Cladocopium goreaui</name>
    <dbReference type="NCBI Taxonomy" id="2562237"/>
    <lineage>
        <taxon>Eukaryota</taxon>
        <taxon>Sar</taxon>
        <taxon>Alveolata</taxon>
        <taxon>Dinophyceae</taxon>
        <taxon>Suessiales</taxon>
        <taxon>Symbiodiniaceae</taxon>
        <taxon>Cladocopium</taxon>
    </lineage>
</organism>
<evidence type="ECO:0000259" key="2">
    <source>
        <dbReference type="Pfam" id="PF22528"/>
    </source>
</evidence>
<gene>
    <name evidence="3" type="ORF">C1SCF055_LOCUS39138</name>
</gene>
<dbReference type="Proteomes" id="UP001152797">
    <property type="component" value="Unassembled WGS sequence"/>
</dbReference>
<dbReference type="InterPro" id="IPR029063">
    <property type="entry name" value="SAM-dependent_MTases_sf"/>
</dbReference>
<accession>A0A9P1DSW8</accession>
<sequence>MPNSLAGLNRANWIQAQGPQPLYKDQRTADIVRCEEEIMQIEQRLATAVEPQQGEQIRAEFYANLRACTQRWLTDFQAAGFDAEAIVALPERWMEVVMLTLEAHLAKPEEHWEACFDTWIERCFLAWGQTDLGDVIASFDDGEAEYIADEAFAEIAQDFSTTADRRRVSFLRQRIQVLLAQGPDHPHRVVKPPAGTRPQIAAGHVVMRFEDQTAWHERLRTLEWDQCLPTQPIPILLRGGEPHFLVVHLFSGRRRQQDVHYWLAQWANHRGARITILSMDTAVSQAYGNLHVKAISWQKLVALYESGAVSATLAGAPCETFSAARHLPPPEQNEHRSWPRPLRSASRLFGLAMLTVKELRQCRQGTEFSLQTLFIAVLHLATGGVFLSEHPACPEDEEKASIWRSALVELLRKDPDCKLQTFAQWRWGSATPKPTGLLSIRLPSLAKSMYVCVDPTLKYPVKVAQGVDEQGRFNTAACKEYPPLFCRALARAFTDQFETSMRSHKVINCTVDDLSLHQWLHEAATESHEVILKTDPGSPPTHWKQTVVYLGAFPEVEAGDVLEASVTLTQSEENPRQYHISIETS</sequence>
<protein>
    <submittedName>
        <fullName evidence="4">Probable protein arginine N-methyltransferase 6</fullName>
    </submittedName>
</protein>
<dbReference type="Pfam" id="PF22528">
    <property type="entry name" value="PRMT_C"/>
    <property type="match status" value="1"/>
</dbReference>
<feature type="domain" description="Protein arginine N-methyltransferase" evidence="2">
    <location>
        <begin position="524"/>
        <end position="583"/>
    </location>
</feature>
<name>A0A9P1DSW8_9DINO</name>
<comment type="caution">
    <text evidence="3">The sequence shown here is derived from an EMBL/GenBank/DDBJ whole genome shotgun (WGS) entry which is preliminary data.</text>
</comment>
<dbReference type="InterPro" id="IPR055135">
    <property type="entry name" value="PRMT_dom"/>
</dbReference>
<evidence type="ECO:0000256" key="1">
    <source>
        <dbReference type="ARBA" id="ARBA00022691"/>
    </source>
</evidence>
<reference evidence="3" key="1">
    <citation type="submission" date="2022-10" db="EMBL/GenBank/DDBJ databases">
        <authorList>
            <person name="Chen Y."/>
            <person name="Dougan E. K."/>
            <person name="Chan C."/>
            <person name="Rhodes N."/>
            <person name="Thang M."/>
        </authorList>
    </citation>
    <scope>NUCLEOTIDE SEQUENCE</scope>
</reference>
<keyword evidence="5" id="KW-1185">Reference proteome</keyword>
<evidence type="ECO:0000313" key="5">
    <source>
        <dbReference type="Proteomes" id="UP001152797"/>
    </source>
</evidence>
<proteinExistence type="predicted"/>
<dbReference type="EMBL" id="CAMXCT020006224">
    <property type="protein sequence ID" value="CAL1167598.1"/>
    <property type="molecule type" value="Genomic_DNA"/>
</dbReference>
<dbReference type="Gene3D" id="2.70.160.11">
    <property type="entry name" value="Hnrnp arginine n-methyltransferase1"/>
    <property type="match status" value="1"/>
</dbReference>
<evidence type="ECO:0000313" key="3">
    <source>
        <dbReference type="EMBL" id="CAI4014223.1"/>
    </source>
</evidence>
<dbReference type="SUPFAM" id="SSF53335">
    <property type="entry name" value="S-adenosyl-L-methionine-dependent methyltransferases"/>
    <property type="match status" value="1"/>
</dbReference>
<dbReference type="OrthoDB" id="7848332at2759"/>